<name>A0A0W0WV16_9GAMM</name>
<evidence type="ECO:0000313" key="3">
    <source>
        <dbReference type="Proteomes" id="UP000054725"/>
    </source>
</evidence>
<dbReference type="Proteomes" id="UP000054725">
    <property type="component" value="Unassembled WGS sequence"/>
</dbReference>
<dbReference type="SUPFAM" id="SSF52129">
    <property type="entry name" value="Caspase-like"/>
    <property type="match status" value="1"/>
</dbReference>
<dbReference type="InterPro" id="IPR052039">
    <property type="entry name" value="Caspase-related_regulators"/>
</dbReference>
<dbReference type="GO" id="GO:0004197">
    <property type="term" value="F:cysteine-type endopeptidase activity"/>
    <property type="evidence" value="ECO:0007669"/>
    <property type="project" value="InterPro"/>
</dbReference>
<dbReference type="PANTHER" id="PTHR22576">
    <property type="entry name" value="MUCOSA ASSOCIATED LYMPHOID TISSUE LYMPHOMA TRANSLOCATION PROTEIN 1/PARACASPASE"/>
    <property type="match status" value="1"/>
</dbReference>
<dbReference type="Pfam" id="PF00656">
    <property type="entry name" value="Peptidase_C14"/>
    <property type="match status" value="1"/>
</dbReference>
<dbReference type="PATRIC" id="fig|45070.6.peg.1064"/>
<dbReference type="EMBL" id="LNYO01000013">
    <property type="protein sequence ID" value="KTD36022.1"/>
    <property type="molecule type" value="Genomic_DNA"/>
</dbReference>
<reference evidence="2 3" key="1">
    <citation type="submission" date="2015-11" db="EMBL/GenBank/DDBJ databases">
        <title>Genomic analysis of 38 Legionella species identifies large and diverse effector repertoires.</title>
        <authorList>
            <person name="Burstein D."/>
            <person name="Amaro F."/>
            <person name="Zusman T."/>
            <person name="Lifshitz Z."/>
            <person name="Cohen O."/>
            <person name="Gilbert J.A."/>
            <person name="Pupko T."/>
            <person name="Shuman H.A."/>
            <person name="Segal G."/>
        </authorList>
    </citation>
    <scope>NUCLEOTIDE SEQUENCE [LARGE SCALE GENOMIC DNA]</scope>
    <source>
        <strain evidence="2 3">ATCC 49506</strain>
    </source>
</reference>
<evidence type="ECO:0000313" key="2">
    <source>
        <dbReference type="EMBL" id="KTD36022.1"/>
    </source>
</evidence>
<dbReference type="GO" id="GO:0006508">
    <property type="term" value="P:proteolysis"/>
    <property type="evidence" value="ECO:0007669"/>
    <property type="project" value="InterPro"/>
</dbReference>
<accession>A0A0W0WV16</accession>
<dbReference type="RefSeq" id="WP_058504049.1">
    <property type="nucleotide sequence ID" value="NZ_CAAAIF010000001.1"/>
</dbReference>
<dbReference type="AlphaFoldDB" id="A0A0W0WV16"/>
<feature type="domain" description="Peptidase C14 caspase" evidence="1">
    <location>
        <begin position="1"/>
        <end position="202"/>
    </location>
</feature>
<comment type="caution">
    <text evidence="2">The sequence shown here is derived from an EMBL/GenBank/DDBJ whole genome shotgun (WGS) entry which is preliminary data.</text>
</comment>
<dbReference type="InterPro" id="IPR029030">
    <property type="entry name" value="Caspase-like_dom_sf"/>
</dbReference>
<keyword evidence="3" id="KW-1185">Reference proteome</keyword>
<gene>
    <name evidence="2" type="ORF">Lnau_1006</name>
</gene>
<evidence type="ECO:0000259" key="1">
    <source>
        <dbReference type="Pfam" id="PF00656"/>
    </source>
</evidence>
<dbReference type="Gene3D" id="3.40.50.1460">
    <property type="match status" value="1"/>
</dbReference>
<dbReference type="PANTHER" id="PTHR22576:SF37">
    <property type="entry name" value="MUCOSA-ASSOCIATED LYMPHOID TISSUE LYMPHOMA TRANSLOCATION PROTEIN 1"/>
    <property type="match status" value="1"/>
</dbReference>
<proteinExistence type="predicted"/>
<protein>
    <submittedName>
        <fullName evidence="2">Caspase domain protein</fullName>
    </submittedName>
</protein>
<dbReference type="OrthoDB" id="9812126at2"/>
<sequence length="315" mass="34550">MRKALVIGVDNYPSSPLRGCVNDAAAIAGVLEANGDGSPNFDVRLITSPSNMVDRASLRKSIQELFASKCDAALFYFSGHGLIKSTGGFLVTTDYAQYDEGVSMDELLSYANQSPAQDKIIILDCCHSGAAGTPTMNENNMSQLKEGLSVLTASRDSESALEINGRGVFTSLVVDGLNGGAADLRGHVTPGSIYAYVDQALGPWDQRPIFKTNVTRFTSLRSITPRVPLEKLRKITEYFKTPSDEFQLDPSYEFTSDAPNDEHVKIFQDLQKFFSVGLVVPVGEEFMYFAAMNSKSCRLTASGYQYWRLVNDKRI</sequence>
<dbReference type="InterPro" id="IPR011600">
    <property type="entry name" value="Pept_C14_caspase"/>
</dbReference>
<organism evidence="2 3">
    <name type="scientific">Legionella nautarum</name>
    <dbReference type="NCBI Taxonomy" id="45070"/>
    <lineage>
        <taxon>Bacteria</taxon>
        <taxon>Pseudomonadati</taxon>
        <taxon>Pseudomonadota</taxon>
        <taxon>Gammaproteobacteria</taxon>
        <taxon>Legionellales</taxon>
        <taxon>Legionellaceae</taxon>
        <taxon>Legionella</taxon>
    </lineage>
</organism>